<evidence type="ECO:0000313" key="2">
    <source>
        <dbReference type="Proteomes" id="UP000198736"/>
    </source>
</evidence>
<dbReference type="Proteomes" id="UP000198736">
    <property type="component" value="Unassembled WGS sequence"/>
</dbReference>
<sequence length="130" mass="14678">MEYFHGFRTDRRALGLEKQLYRLPQRSSNASCSLVHAPGNCDLFFSRQEPAFAERPEIQRFQEEWAGPRACTHDRLGLLIRSGFLSLNTTDPPQYAACLGVIGIGGEPCPYIQFLRGSKFFFHHVTPCAG</sequence>
<reference evidence="2" key="1">
    <citation type="submission" date="2015-10" db="EMBL/GenBank/DDBJ databases">
        <authorList>
            <person name="Luecker S."/>
            <person name="Luecker S."/>
        </authorList>
    </citation>
    <scope>NUCLEOTIDE SEQUENCE [LARGE SCALE GENOMIC DNA]</scope>
</reference>
<organism evidence="1 2">
    <name type="scientific">Candidatus Nitrospira nitrificans</name>
    <dbReference type="NCBI Taxonomy" id="1742973"/>
    <lineage>
        <taxon>Bacteria</taxon>
        <taxon>Pseudomonadati</taxon>
        <taxon>Nitrospirota</taxon>
        <taxon>Nitrospiria</taxon>
        <taxon>Nitrospirales</taxon>
        <taxon>Nitrospiraceae</taxon>
        <taxon>Nitrospira</taxon>
    </lineage>
</organism>
<keyword evidence="2" id="KW-1185">Reference proteome</keyword>
<proteinExistence type="predicted"/>
<gene>
    <name evidence="1" type="ORF">COMA2_20383</name>
</gene>
<name>A0A0S4LDR5_9BACT</name>
<accession>A0A0S4LDR5</accession>
<protein>
    <submittedName>
        <fullName evidence="1">Uncharacterized protein</fullName>
    </submittedName>
</protein>
<dbReference type="EMBL" id="CZPZ01000012">
    <property type="protein sequence ID" value="CUS35669.1"/>
    <property type="molecule type" value="Genomic_DNA"/>
</dbReference>
<evidence type="ECO:0000313" key="1">
    <source>
        <dbReference type="EMBL" id="CUS35669.1"/>
    </source>
</evidence>
<dbReference type="AlphaFoldDB" id="A0A0S4LDR5"/>